<feature type="domain" description="Rhamnogalacturonase A/B/Epimerase-like pectate lyase" evidence="4">
    <location>
        <begin position="60"/>
        <end position="286"/>
    </location>
</feature>
<dbReference type="GO" id="GO:0016787">
    <property type="term" value="F:hydrolase activity"/>
    <property type="evidence" value="ECO:0007669"/>
    <property type="project" value="UniProtKB-KW"/>
</dbReference>
<feature type="domain" description="SMP-30/Gluconolactonase/LRE-like region" evidence="3">
    <location>
        <begin position="922"/>
        <end position="1021"/>
    </location>
</feature>
<feature type="chain" id="PRO_5015991739" evidence="2">
    <location>
        <begin position="22"/>
        <end position="1029"/>
    </location>
</feature>
<dbReference type="SUPFAM" id="SSF63829">
    <property type="entry name" value="Calcium-dependent phosphotriesterase"/>
    <property type="match status" value="1"/>
</dbReference>
<reference evidence="5 6" key="1">
    <citation type="submission" date="2017-08" db="EMBL/GenBank/DDBJ databases">
        <title>Infants hospitalized years apart are colonized by the same room-sourced microbial strains.</title>
        <authorList>
            <person name="Brooks B."/>
            <person name="Olm M.R."/>
            <person name="Firek B.A."/>
            <person name="Baker R."/>
            <person name="Thomas B.C."/>
            <person name="Morowitz M.J."/>
            <person name="Banfield J.F."/>
        </authorList>
    </citation>
    <scope>NUCLEOTIDE SEQUENCE [LARGE SCALE GENOMIC DNA]</scope>
    <source>
        <strain evidence="5">S2_005_002_R2_33</strain>
    </source>
</reference>
<evidence type="ECO:0000259" key="3">
    <source>
        <dbReference type="Pfam" id="PF08450"/>
    </source>
</evidence>
<dbReference type="Pfam" id="PF08450">
    <property type="entry name" value="SGL"/>
    <property type="match status" value="1"/>
</dbReference>
<evidence type="ECO:0000259" key="4">
    <source>
        <dbReference type="Pfam" id="PF12708"/>
    </source>
</evidence>
<dbReference type="InterPro" id="IPR011050">
    <property type="entry name" value="Pectin_lyase_fold/virulence"/>
</dbReference>
<dbReference type="InterPro" id="IPR013658">
    <property type="entry name" value="SGL"/>
</dbReference>
<evidence type="ECO:0000256" key="2">
    <source>
        <dbReference type="SAM" id="SignalP"/>
    </source>
</evidence>
<evidence type="ECO:0000256" key="1">
    <source>
        <dbReference type="ARBA" id="ARBA00022801"/>
    </source>
</evidence>
<evidence type="ECO:0000313" key="6">
    <source>
        <dbReference type="Proteomes" id="UP000249082"/>
    </source>
</evidence>
<dbReference type="InterPro" id="IPR051262">
    <property type="entry name" value="SMP-30/CGR1_Lactonase"/>
</dbReference>
<dbReference type="Pfam" id="PF12708">
    <property type="entry name" value="Pect-lyase_RHGA_epim"/>
    <property type="match status" value="2"/>
</dbReference>
<dbReference type="PANTHER" id="PTHR47572">
    <property type="entry name" value="LIPOPROTEIN-RELATED"/>
    <property type="match status" value="1"/>
</dbReference>
<name>A0A2W5NU22_9SPHN</name>
<dbReference type="Gene3D" id="2.120.10.30">
    <property type="entry name" value="TolB, C-terminal domain"/>
    <property type="match status" value="2"/>
</dbReference>
<feature type="domain" description="Rhamnogalacturonase A/B/Epimerase-like pectate lyase" evidence="4">
    <location>
        <begin position="401"/>
        <end position="454"/>
    </location>
</feature>
<dbReference type="Gene3D" id="2.160.20.10">
    <property type="entry name" value="Single-stranded right-handed beta-helix, Pectin lyase-like"/>
    <property type="match status" value="2"/>
</dbReference>
<dbReference type="SUPFAM" id="SSF51126">
    <property type="entry name" value="Pectin lyase-like"/>
    <property type="match status" value="2"/>
</dbReference>
<keyword evidence="2" id="KW-0732">Signal</keyword>
<sequence length="1029" mass="109604">MIGRSEMVAALLAASALVPMAGVPMASVPIGSAHAAETAPGPSVFPVAPSEPRAVTVKGVGDGRTDDTAAIQQALDNASAMARDAGGHGMVFLPTGRYRITRSLVVPAGVRIYGVGQQRPTIFLAPRTPGFQKGVSTMIVFAGDDQYAVGKVPVPVPTVVPRDKTVRDANSGTFYSAMSNLDIEIGEGNPAAAGVRFRMAQHAFLSHMDFRLGSAFAGVYQAGNVIENVHFHGGRYGIVTEKTSPAWQFTLLDSSFDGQRDAAVREHEVGLTMVNVLIRDTPVGIEVDRGYGDSLWGKDVRFENVSKAGVVISNENNVFTQIGFENALASGTPVFARFRDSGRTVAGKGPAYKVSDFSYGLAVPALGSDGAYATKAEIESLSALPAPRKGAIRDLPPMNEWVDVRSQGAMGDGKADDTAAIQRAIDANRVLYFPAGFYKVTNRLTLRPDSVLIGLHPAMTQLYIPDGNAAHAGLGAVLPILESPRGGDNIVSGLGLFTGRVNPRAAALLWRSGENSLVEDVKIMGGGGTPTADGKPLGSLSARSGDPVADGRWDAQYPSIWVTDGGGGTFADVWSPNTFAQAGLMVTDTSTPGHVYEMSVEHHARNEIVLDNVQNWEFLAPQTEQEVGDGPDAVSLEIRNSRNLLFANYHAYRVTRSYHPARSAAKLFNSGEIRFRNVHVNAESGYATCDDEGCGTFLRASKYPFDNAIEDVTGKSVVREREFASLDVAKSGTAAAAAASSVPVEKLANGFWSISGAATDAKGALYFIDRRFQRIHRWTGERGLEVVRDNALDPVNLAVDASGHLLVLSSLGAKAGVYSIDPAGPKDQMTVIAPTPVRGRAGSAARTLVPVNWWVNGEFRDQLDHKTYQFTTLAELFAQDAGAAKAQEYVSPDGSLALPAFRVWQQGPTDHVGWRWSHSLNANGLISGRANERIFVTNGSENRTYSAAVGQGGALQDLKPFADRGGESVAVDRQGRVYVANGQIYVYAPDGRQQGRIDVPDRPLQILFGGADGATLFILTHNALYAAHP</sequence>
<evidence type="ECO:0000313" key="5">
    <source>
        <dbReference type="EMBL" id="PZQ56454.1"/>
    </source>
</evidence>
<dbReference type="InterPro" id="IPR024535">
    <property type="entry name" value="RHGA/B-epi-like_pectate_lyase"/>
</dbReference>
<keyword evidence="1" id="KW-0378">Hydrolase</keyword>
<dbReference type="Proteomes" id="UP000249082">
    <property type="component" value="Unassembled WGS sequence"/>
</dbReference>
<protein>
    <submittedName>
        <fullName evidence="5">Gluconolaconase</fullName>
    </submittedName>
</protein>
<dbReference type="EMBL" id="QFPX01000003">
    <property type="protein sequence ID" value="PZQ56454.1"/>
    <property type="molecule type" value="Genomic_DNA"/>
</dbReference>
<dbReference type="AlphaFoldDB" id="A0A2W5NU22"/>
<organism evidence="5 6">
    <name type="scientific">Novosphingobium pentaromativorans</name>
    <dbReference type="NCBI Taxonomy" id="205844"/>
    <lineage>
        <taxon>Bacteria</taxon>
        <taxon>Pseudomonadati</taxon>
        <taxon>Pseudomonadota</taxon>
        <taxon>Alphaproteobacteria</taxon>
        <taxon>Sphingomonadales</taxon>
        <taxon>Sphingomonadaceae</taxon>
        <taxon>Novosphingobium</taxon>
    </lineage>
</organism>
<dbReference type="InterPro" id="IPR012334">
    <property type="entry name" value="Pectin_lyas_fold"/>
</dbReference>
<proteinExistence type="predicted"/>
<comment type="caution">
    <text evidence="5">The sequence shown here is derived from an EMBL/GenBank/DDBJ whole genome shotgun (WGS) entry which is preliminary data.</text>
</comment>
<gene>
    <name evidence="5" type="ORF">DI555_03585</name>
</gene>
<accession>A0A2W5NU22</accession>
<dbReference type="InterPro" id="IPR011042">
    <property type="entry name" value="6-blade_b-propeller_TolB-like"/>
</dbReference>
<dbReference type="PANTHER" id="PTHR47572:SF4">
    <property type="entry name" value="LACTONASE DRP35"/>
    <property type="match status" value="1"/>
</dbReference>
<feature type="signal peptide" evidence="2">
    <location>
        <begin position="1"/>
        <end position="21"/>
    </location>
</feature>